<dbReference type="Pfam" id="PF12854">
    <property type="entry name" value="PPR_1"/>
    <property type="match status" value="3"/>
</dbReference>
<keyword evidence="5" id="KW-1185">Reference proteome</keyword>
<dbReference type="InterPro" id="IPR011990">
    <property type="entry name" value="TPR-like_helical_dom_sf"/>
</dbReference>
<evidence type="ECO:0000256" key="1">
    <source>
        <dbReference type="ARBA" id="ARBA00007626"/>
    </source>
</evidence>
<feature type="repeat" description="PPR" evidence="3">
    <location>
        <begin position="656"/>
        <end position="686"/>
    </location>
</feature>
<dbReference type="Pfam" id="PF13041">
    <property type="entry name" value="PPR_2"/>
    <property type="match status" value="4"/>
</dbReference>
<dbReference type="PROSITE" id="PS51375">
    <property type="entry name" value="PPR"/>
    <property type="match status" value="12"/>
</dbReference>
<dbReference type="EMBL" id="RDQH01000341">
    <property type="protein sequence ID" value="RXH73002.1"/>
    <property type="molecule type" value="Genomic_DNA"/>
</dbReference>
<dbReference type="Proteomes" id="UP000290289">
    <property type="component" value="Chromosome 15"/>
</dbReference>
<feature type="repeat" description="PPR" evidence="3">
    <location>
        <begin position="727"/>
        <end position="757"/>
    </location>
</feature>
<dbReference type="NCBIfam" id="TIGR00756">
    <property type="entry name" value="PPR"/>
    <property type="match status" value="12"/>
</dbReference>
<dbReference type="PANTHER" id="PTHR46128">
    <property type="entry name" value="MITOCHONDRIAL GROUP I INTRON SPLICING FACTOR CCM1"/>
    <property type="match status" value="1"/>
</dbReference>
<feature type="repeat" description="PPR" evidence="3">
    <location>
        <begin position="862"/>
        <end position="892"/>
    </location>
</feature>
<dbReference type="PANTHER" id="PTHR46128:SF211">
    <property type="entry name" value="PENTACOTRIPEPTIDE-REPEAT REGION OF PRORP DOMAIN-CONTAINING PROTEIN"/>
    <property type="match status" value="1"/>
</dbReference>
<feature type="repeat" description="PPR" evidence="3">
    <location>
        <begin position="791"/>
        <end position="821"/>
    </location>
</feature>
<dbReference type="Gene3D" id="1.25.40.10">
    <property type="entry name" value="Tetratricopeptide repeat domain"/>
    <property type="match status" value="6"/>
</dbReference>
<dbReference type="InterPro" id="IPR002885">
    <property type="entry name" value="PPR_rpt"/>
</dbReference>
<comment type="similarity">
    <text evidence="1">Belongs to the PPR family. P subfamily.</text>
</comment>
<feature type="repeat" description="PPR" evidence="3">
    <location>
        <begin position="624"/>
        <end position="654"/>
    </location>
</feature>
<comment type="caution">
    <text evidence="4">The sequence shown here is derived from an EMBL/GenBank/DDBJ whole genome shotgun (WGS) entry which is preliminary data.</text>
</comment>
<dbReference type="SUPFAM" id="SSF81901">
    <property type="entry name" value="HCP-like"/>
    <property type="match status" value="1"/>
</dbReference>
<name>A0A498HSP4_MALDO</name>
<feature type="repeat" description="PPR" evidence="3">
    <location>
        <begin position="965"/>
        <end position="999"/>
    </location>
</feature>
<evidence type="ECO:0000256" key="3">
    <source>
        <dbReference type="PROSITE-ProRule" id="PRU00708"/>
    </source>
</evidence>
<keyword evidence="2" id="KW-0677">Repeat</keyword>
<gene>
    <name evidence="4" type="ORF">DVH24_012686</name>
</gene>
<proteinExistence type="inferred from homology"/>
<feature type="repeat" description="PPR" evidence="3">
    <location>
        <begin position="827"/>
        <end position="861"/>
    </location>
</feature>
<sequence length="999" mass="111946">MGSGFCTLKRNIMAGVATTLVCVKQVKQEESEEWDESMPLPGDIIEGVYNSESSDNIGDEFFVPTKAKAELMSQLARLSNVEVIWVKVRRGDSTLKLRSRVAERPSMLQKKYTIKAATDDRHVAVLEDLTSDQCTELQEMSRSLVNVEYRGHNKGGVKYDWKMKVDSYLPDKRCTIVSSILFMPLPGEYCTEATTARCMAWFIAAVASGAPLIFVNIQTEQILSSDKNNLLGKEMISNKQQQNHKRTVQIAQGIRLWFMPGVAEMLIELIPEPDEARFGLDIKRTEEGLICIHSVVKGSAADRSGLGSLHEEAYANGYQLVISRLEGKSLMPSHVSSTGLIHCCDPTKIKENLHSAMDQMDTVRLHLMAWSNHLLRIAPKAFDLESFLVLVKELCAKGMAVEVDRIFDDVTYKRIPTTPPSTVGGRALRKSMATPGRALINPSLTSTDFNVAVRINSLLKILNPQKPDRSNLGLAALNRFSPLLKPSLVIHVIKSQANPHRALFFFNWASNPNPNPNNYSHTHHCYVAITDLLLSHSLFSTAASLLQESNRLNDFLVSRFIAVHGGRGDIGAAMDWFHKAKLIENGKCLFSYNAILGALVRADRMSVAKEIYDQIVKEGMVKPDVSTCSVMINGFCKMGEMENAQKVFDEMICEPDVITYSTMIRGFCKMGDFVSARKVCGQMREKKDCLPNTVTYSILIDGYCKKGELDEAIKCMNEMEEQGCEPNQVTYSALIHGFCKKGDLDSARKVFDKMICEPDVITYNTMILGFCKKGDLDSARKVFDKMICEPDVITYNNMILGFCKKGDLDSARKVFCQMREKKDCLPNTVTYSILIDGYCKKGELEEAIKCMNEMEKQGCEPNMFTCSSLIHGFCKTGDLDRARRVLSRMRESKDCLPNTVTYTTLIDGYCKKGELEEAMKCMSEMEKQGCEPNQVTYSALIHGFCKMGEMENAQKLFDEMTGDPDLITYNTMIHGFCKTGDFDSARRVLSQMRKEGRVG</sequence>
<feature type="repeat" description="PPR" evidence="3">
    <location>
        <begin position="759"/>
        <end position="789"/>
    </location>
</feature>
<dbReference type="InterPro" id="IPR050872">
    <property type="entry name" value="PPR_P_subfamily"/>
</dbReference>
<organism evidence="4 5">
    <name type="scientific">Malus domestica</name>
    <name type="common">Apple</name>
    <name type="synonym">Pyrus malus</name>
    <dbReference type="NCBI Taxonomy" id="3750"/>
    <lineage>
        <taxon>Eukaryota</taxon>
        <taxon>Viridiplantae</taxon>
        <taxon>Streptophyta</taxon>
        <taxon>Embryophyta</taxon>
        <taxon>Tracheophyta</taxon>
        <taxon>Spermatophyta</taxon>
        <taxon>Magnoliopsida</taxon>
        <taxon>eudicotyledons</taxon>
        <taxon>Gunneridae</taxon>
        <taxon>Pentapetalae</taxon>
        <taxon>rosids</taxon>
        <taxon>fabids</taxon>
        <taxon>Rosales</taxon>
        <taxon>Rosaceae</taxon>
        <taxon>Amygdaloideae</taxon>
        <taxon>Maleae</taxon>
        <taxon>Malus</taxon>
    </lineage>
</organism>
<feature type="repeat" description="PPR" evidence="3">
    <location>
        <begin position="588"/>
        <end position="622"/>
    </location>
</feature>
<dbReference type="Pfam" id="PF01535">
    <property type="entry name" value="PPR"/>
    <property type="match status" value="1"/>
</dbReference>
<protein>
    <submittedName>
        <fullName evidence="4">Uncharacterized protein</fullName>
    </submittedName>
</protein>
<feature type="repeat" description="PPR" evidence="3">
    <location>
        <begin position="933"/>
        <end position="963"/>
    </location>
</feature>
<feature type="repeat" description="PPR" evidence="3">
    <location>
        <begin position="692"/>
        <end position="726"/>
    </location>
</feature>
<reference evidence="4 5" key="1">
    <citation type="submission" date="2018-10" db="EMBL/GenBank/DDBJ databases">
        <title>A high-quality apple genome assembly.</title>
        <authorList>
            <person name="Hu J."/>
        </authorList>
    </citation>
    <scope>NUCLEOTIDE SEQUENCE [LARGE SCALE GENOMIC DNA]</scope>
    <source>
        <strain evidence="5">cv. HFTH1</strain>
        <tissue evidence="4">Young leaf</tissue>
    </source>
</reference>
<evidence type="ECO:0000313" key="4">
    <source>
        <dbReference type="EMBL" id="RXH73002.1"/>
    </source>
</evidence>
<feature type="repeat" description="PPR" evidence="3">
    <location>
        <begin position="898"/>
        <end position="932"/>
    </location>
</feature>
<dbReference type="AlphaFoldDB" id="A0A498HSP4"/>
<accession>A0A498HSP4</accession>
<evidence type="ECO:0000256" key="2">
    <source>
        <dbReference type="ARBA" id="ARBA00022737"/>
    </source>
</evidence>
<evidence type="ECO:0000313" key="5">
    <source>
        <dbReference type="Proteomes" id="UP000290289"/>
    </source>
</evidence>
<dbReference type="FunFam" id="1.25.40.10:FF:000558">
    <property type="entry name" value="Pentatricopeptide repeat-containing protein At5g39710"/>
    <property type="match status" value="2"/>
</dbReference>